<dbReference type="EMBL" id="CP036263">
    <property type="protein sequence ID" value="QDT01309.1"/>
    <property type="molecule type" value="Genomic_DNA"/>
</dbReference>
<dbReference type="RefSeq" id="WP_145063405.1">
    <property type="nucleotide sequence ID" value="NZ_CP036263.1"/>
</dbReference>
<dbReference type="InterPro" id="IPR013424">
    <property type="entry name" value="Ice-binding_C"/>
</dbReference>
<name>A0A517N2D9_9BACT</name>
<accession>A0A517N2D9</accession>
<protein>
    <recommendedName>
        <fullName evidence="3">PEP-CTERM protein-sorting domain-containing protein</fullName>
    </recommendedName>
</protein>
<dbReference type="OrthoDB" id="281621at2"/>
<gene>
    <name evidence="1" type="ORF">HG15A2_46510</name>
</gene>
<dbReference type="Proteomes" id="UP000319852">
    <property type="component" value="Chromosome"/>
</dbReference>
<dbReference type="AlphaFoldDB" id="A0A517N2D9"/>
<reference evidence="1 2" key="1">
    <citation type="submission" date="2019-02" db="EMBL/GenBank/DDBJ databases">
        <title>Deep-cultivation of Planctomycetes and their phenomic and genomic characterization uncovers novel biology.</title>
        <authorList>
            <person name="Wiegand S."/>
            <person name="Jogler M."/>
            <person name="Boedeker C."/>
            <person name="Pinto D."/>
            <person name="Vollmers J."/>
            <person name="Rivas-Marin E."/>
            <person name="Kohn T."/>
            <person name="Peeters S.H."/>
            <person name="Heuer A."/>
            <person name="Rast P."/>
            <person name="Oberbeckmann S."/>
            <person name="Bunk B."/>
            <person name="Jeske O."/>
            <person name="Meyerdierks A."/>
            <person name="Storesund J.E."/>
            <person name="Kallscheuer N."/>
            <person name="Luecker S."/>
            <person name="Lage O.M."/>
            <person name="Pohl T."/>
            <person name="Merkel B.J."/>
            <person name="Hornburger P."/>
            <person name="Mueller R.-W."/>
            <person name="Bruemmer F."/>
            <person name="Labrenz M."/>
            <person name="Spormann A.M."/>
            <person name="Op den Camp H."/>
            <person name="Overmann J."/>
            <person name="Amann R."/>
            <person name="Jetten M.S.M."/>
            <person name="Mascher T."/>
            <person name="Medema M.H."/>
            <person name="Devos D.P."/>
            <person name="Kaster A.-K."/>
            <person name="Ovreas L."/>
            <person name="Rohde M."/>
            <person name="Galperin M.Y."/>
            <person name="Jogler C."/>
        </authorList>
    </citation>
    <scope>NUCLEOTIDE SEQUENCE [LARGE SCALE GENOMIC DNA]</scope>
    <source>
        <strain evidence="1 2">HG15A2</strain>
    </source>
</reference>
<evidence type="ECO:0000313" key="1">
    <source>
        <dbReference type="EMBL" id="QDT01309.1"/>
    </source>
</evidence>
<sequence length="212" mass="23065">MNRTRLQVVALRAYTTRARGFLATLSAAFIFCVSASIAEAGFLVGNNPGAMGGNDTLAKVLEEIDEYNTANDPDLIDPTALFKKTDDDATFVFNMANGFMFFEDAAGTMPVTTESALTNLDEAYFKYTGSDANVLYYSVKGPSQFGFSLFTFMSGLNFLDLDGDSRNMSHVSFWEGPPGTDPFGNPTVPEPSALVLLLSMGTLLTTSRRRYN</sequence>
<proteinExistence type="predicted"/>
<dbReference type="NCBIfam" id="TIGR02595">
    <property type="entry name" value="PEP_CTERM"/>
    <property type="match status" value="1"/>
</dbReference>
<evidence type="ECO:0000313" key="2">
    <source>
        <dbReference type="Proteomes" id="UP000319852"/>
    </source>
</evidence>
<organism evidence="1 2">
    <name type="scientific">Adhaeretor mobilis</name>
    <dbReference type="NCBI Taxonomy" id="1930276"/>
    <lineage>
        <taxon>Bacteria</taxon>
        <taxon>Pseudomonadati</taxon>
        <taxon>Planctomycetota</taxon>
        <taxon>Planctomycetia</taxon>
        <taxon>Pirellulales</taxon>
        <taxon>Lacipirellulaceae</taxon>
        <taxon>Adhaeretor</taxon>
    </lineage>
</organism>
<dbReference type="KEGG" id="amob:HG15A2_46510"/>
<evidence type="ECO:0008006" key="3">
    <source>
        <dbReference type="Google" id="ProtNLM"/>
    </source>
</evidence>
<keyword evidence="2" id="KW-1185">Reference proteome</keyword>